<dbReference type="OrthoDB" id="68731at2"/>
<dbReference type="RefSeq" id="WP_121680166.1">
    <property type="nucleotide sequence ID" value="NZ_RCVZ01000004.1"/>
</dbReference>
<protein>
    <submittedName>
        <fullName evidence="1">DUF1572 domain-containing protein</fullName>
    </submittedName>
</protein>
<dbReference type="Pfam" id="PF07609">
    <property type="entry name" value="DUF1572"/>
    <property type="match status" value="1"/>
</dbReference>
<comment type="caution">
    <text evidence="1">The sequence shown here is derived from an EMBL/GenBank/DDBJ whole genome shotgun (WGS) entry which is preliminary data.</text>
</comment>
<dbReference type="InterPro" id="IPR034660">
    <property type="entry name" value="DinB/YfiT-like"/>
</dbReference>
<dbReference type="EMBL" id="RCVZ01000004">
    <property type="protein sequence ID" value="RLQ96313.1"/>
    <property type="molecule type" value="Genomic_DNA"/>
</dbReference>
<dbReference type="AlphaFoldDB" id="A0A3L7JZU4"/>
<name>A0A3L7JZU4_9BACI</name>
<evidence type="ECO:0000313" key="1">
    <source>
        <dbReference type="EMBL" id="RLQ96313.1"/>
    </source>
</evidence>
<dbReference type="Proteomes" id="UP000276770">
    <property type="component" value="Unassembled WGS sequence"/>
</dbReference>
<keyword evidence="2" id="KW-1185">Reference proteome</keyword>
<dbReference type="Gene3D" id="1.20.120.450">
    <property type="entry name" value="dinb family like domain"/>
    <property type="match status" value="1"/>
</dbReference>
<sequence length="180" mass="20694">MNTADVYLKNVEQTFMSMKKQAENTFSQLSLEELHYTPNDSCNSIAVLIKHISGNLVSRFTEFLTSDGEKDFRDRDGEFEGVYSSMDDFYANWNKGWPILFDVISKLNDADLLKTIYIRSEPHLVLEALQRQVSHYAGHIGQIVYIGKLVKGKQWKTLSIPKGKSKEYNNEMISRQQSNS</sequence>
<dbReference type="InterPro" id="IPR011466">
    <property type="entry name" value="DUF1572"/>
</dbReference>
<organism evidence="1 2">
    <name type="scientific">Falsibacillus albus</name>
    <dbReference type="NCBI Taxonomy" id="2478915"/>
    <lineage>
        <taxon>Bacteria</taxon>
        <taxon>Bacillati</taxon>
        <taxon>Bacillota</taxon>
        <taxon>Bacilli</taxon>
        <taxon>Bacillales</taxon>
        <taxon>Bacillaceae</taxon>
        <taxon>Falsibacillus</taxon>
    </lineage>
</organism>
<proteinExistence type="predicted"/>
<accession>A0A3L7JZU4</accession>
<gene>
    <name evidence="1" type="ORF">D9X91_08495</name>
</gene>
<reference evidence="1 2" key="1">
    <citation type="submission" date="2018-10" db="EMBL/GenBank/DDBJ databases">
        <title>Falsibacillus sp. genome draft.</title>
        <authorList>
            <person name="Shi S."/>
        </authorList>
    </citation>
    <scope>NUCLEOTIDE SEQUENCE [LARGE SCALE GENOMIC DNA]</scope>
    <source>
        <strain evidence="1 2">GY 10110</strain>
    </source>
</reference>
<evidence type="ECO:0000313" key="2">
    <source>
        <dbReference type="Proteomes" id="UP000276770"/>
    </source>
</evidence>
<dbReference type="SUPFAM" id="SSF109854">
    <property type="entry name" value="DinB/YfiT-like putative metalloenzymes"/>
    <property type="match status" value="1"/>
</dbReference>